<dbReference type="AlphaFoldDB" id="A8IBG4"/>
<sequence length="294" mass="31958">MRRGLDHVVHLVRDVDAAGEVYDLLGFTVGSRNHHPWGTHNRIVQTPGFFIEILEVAEPEKIPPHDGAFFSFGAFNKARLARSGEGLSMLVLEGTDPVGDKADFDAAGIGGYDLFDFSRQARRPDGSEVEVGFTLAYARDPIASETAFFTCTQRKPENFWSPQMQRHANGVTQVLGVVLVTDSPADHVSFIDTFSGCTPRRAVDGWFVTQTPRGAIDLMTPELFTERYGVAAPQGEGLRLAAVRFDTPGAADLRRGLAARRMLVEQIEGIAVVPPTAAMGATLIFERNEDAAAG</sequence>
<keyword evidence="3" id="KW-1185">Reference proteome</keyword>
<evidence type="ECO:0000313" key="2">
    <source>
        <dbReference type="EMBL" id="BAF89064.1"/>
    </source>
</evidence>
<dbReference type="InterPro" id="IPR029068">
    <property type="entry name" value="Glyas_Bleomycin-R_OHBP_Dase"/>
</dbReference>
<dbReference type="PANTHER" id="PTHR40265">
    <property type="entry name" value="BLL2707 PROTEIN"/>
    <property type="match status" value="1"/>
</dbReference>
<accession>A8IBG4</accession>
<dbReference type="SUPFAM" id="SSF54593">
    <property type="entry name" value="Glyoxalase/Bleomycin resistance protein/Dihydroxybiphenyl dioxygenase"/>
    <property type="match status" value="1"/>
</dbReference>
<proteinExistence type="predicted"/>
<reference evidence="2 3" key="5">
    <citation type="journal article" date="2010" name="Appl. Environ. Microbiol.">
        <title>phrR-like gene praR of Azorhizobium caulinodans ORS571 is essential for symbiosis with Sesbania rostrata and is involved in expression of reb genes.</title>
        <authorList>
            <person name="Akiba N."/>
            <person name="Aono T."/>
            <person name="Toyazaki H."/>
            <person name="Sato S."/>
            <person name="Oyaizu H."/>
        </authorList>
    </citation>
    <scope>NUCLEOTIDE SEQUENCE [LARGE SCALE GENOMIC DNA]</scope>
    <source>
        <strain evidence="3">ATCC 43989 / DSM 5975 / JCM 20966 / LMG 6465 / NBRC 14845 / NCIMB 13405 / ORS 571</strain>
    </source>
</reference>
<dbReference type="CDD" id="cd06587">
    <property type="entry name" value="VOC"/>
    <property type="match status" value="1"/>
</dbReference>
<reference evidence="2 3" key="4">
    <citation type="journal article" date="2009" name="Appl. Environ. Microbiol.">
        <title>Comparative genome-wide transcriptional profiling of Azorhizobium caulinodans ORS571 grown under free-living and symbiotic conditions.</title>
        <authorList>
            <person name="Tsukada S."/>
            <person name="Aono T."/>
            <person name="Akiba N."/>
            <person name="Lee KB."/>
            <person name="Liu CT."/>
            <person name="Toyazaki H."/>
            <person name="Oyaizu H."/>
        </authorList>
    </citation>
    <scope>NUCLEOTIDE SEQUENCE [LARGE SCALE GENOMIC DNA]</scope>
    <source>
        <strain evidence="3">ATCC 43989 / DSM 5975 / JCM 20966 / LMG 6465 / NBRC 14845 / NCIMB 13405 / ORS 571</strain>
    </source>
</reference>
<dbReference type="STRING" id="438753.AZC_3066"/>
<dbReference type="InterPro" id="IPR025870">
    <property type="entry name" value="Glyoxalase-like_dom"/>
</dbReference>
<dbReference type="KEGG" id="azc:AZC_3066"/>
<dbReference type="HOGENOM" id="CLU_072991_2_0_5"/>
<evidence type="ECO:0000313" key="3">
    <source>
        <dbReference type="Proteomes" id="UP000000270"/>
    </source>
</evidence>
<evidence type="ECO:0000259" key="1">
    <source>
        <dbReference type="Pfam" id="PF13468"/>
    </source>
</evidence>
<gene>
    <name evidence="2" type="ordered locus">AZC_3066</name>
</gene>
<dbReference type="eggNOG" id="COG0346">
    <property type="taxonomic scope" value="Bacteria"/>
</dbReference>
<dbReference type="RefSeq" id="WP_012171590.1">
    <property type="nucleotide sequence ID" value="NC_009937.1"/>
</dbReference>
<reference evidence="3" key="2">
    <citation type="submission" date="2007-04" db="EMBL/GenBank/DDBJ databases">
        <title>Complete genome sequence of the nitrogen-fixing bacterium Azorhizobium caulinodans ORS571.</title>
        <authorList>
            <person name="Lee K.B."/>
            <person name="Backer P.D."/>
            <person name="Aono T."/>
            <person name="Liu C.T."/>
            <person name="Suzuki S."/>
            <person name="Suzuki T."/>
            <person name="Kaneko T."/>
            <person name="Yamada M."/>
            <person name="Tabata S."/>
            <person name="Kupfer D.M."/>
            <person name="Najar F.Z."/>
            <person name="Wiley G.B."/>
            <person name="Roe B."/>
            <person name="Binnewies T."/>
            <person name="Ussery D."/>
            <person name="Vereecke D."/>
            <person name="Gevers D."/>
            <person name="Holsters M."/>
            <person name="Oyaizu H."/>
        </authorList>
    </citation>
    <scope>NUCLEOTIDE SEQUENCE [LARGE SCALE GENOMIC DNA]</scope>
    <source>
        <strain evidence="3">ATCC 43989 / DSM 5975 / JCM 20966 / LMG 6465 / NBRC 14845 / NCIMB 13405 / ORS 571</strain>
    </source>
</reference>
<dbReference type="Proteomes" id="UP000000270">
    <property type="component" value="Chromosome"/>
</dbReference>
<dbReference type="Pfam" id="PF13468">
    <property type="entry name" value="Glyoxalase_3"/>
    <property type="match status" value="1"/>
</dbReference>
<dbReference type="Gene3D" id="3.10.180.10">
    <property type="entry name" value="2,3-Dihydroxybiphenyl 1,2-Dioxygenase, domain 1"/>
    <property type="match status" value="1"/>
</dbReference>
<organism evidence="2 3">
    <name type="scientific">Azorhizobium caulinodans (strain ATCC 43989 / DSM 5975 / JCM 20966 / LMG 6465 / NBRC 14845 / NCIMB 13405 / ORS 571)</name>
    <dbReference type="NCBI Taxonomy" id="438753"/>
    <lineage>
        <taxon>Bacteria</taxon>
        <taxon>Pseudomonadati</taxon>
        <taxon>Pseudomonadota</taxon>
        <taxon>Alphaproteobacteria</taxon>
        <taxon>Hyphomicrobiales</taxon>
        <taxon>Xanthobacteraceae</taxon>
        <taxon>Azorhizobium</taxon>
    </lineage>
</organism>
<reference evidence="2 3" key="6">
    <citation type="journal article" date="2011" name="Appl. Environ. Microbiol.">
        <title>Involvement of the azorhizobial chromosome partition gene (parA) in the onset of bacteroid differentiation during Sesbania rostrata stem nodule development.</title>
        <authorList>
            <person name="Liu CT."/>
            <person name="Lee KB."/>
            <person name="Wang YS."/>
            <person name="Peng MH."/>
            <person name="Lee KT."/>
            <person name="Suzuki S."/>
            <person name="Suzuki T."/>
            <person name="Oyaizu H."/>
        </authorList>
    </citation>
    <scope>NUCLEOTIDE SEQUENCE [LARGE SCALE GENOMIC DNA]</scope>
    <source>
        <strain evidence="3">ATCC 43989 / DSM 5975 / JCM 20966 / LMG 6465 / NBRC 14845 / NCIMB 13405 / ORS 571</strain>
    </source>
</reference>
<reference evidence="2 3" key="3">
    <citation type="journal article" date="2008" name="BMC Genomics">
        <title>The genome of the versatile nitrogen fixer Azorhizobium caulinodans ORS571.</title>
        <authorList>
            <person name="Lee KB."/>
            <person name="Backer P.D."/>
            <person name="Aono T."/>
            <person name="Liu CT."/>
            <person name="Suzuki S."/>
            <person name="Suzuki T."/>
            <person name="Kaneko T."/>
            <person name="Yamada M."/>
            <person name="Tabata S."/>
            <person name="Kupfer D.M."/>
            <person name="Najar F.Z."/>
            <person name="Wiley G.B."/>
            <person name="Roe B."/>
            <person name="Binnewies T.T."/>
            <person name="Ussery D.W."/>
            <person name="D'Haeze W."/>
            <person name="Herder J.D."/>
            <person name="Gevers D."/>
            <person name="Vereecke D."/>
            <person name="Holsters M."/>
            <person name="Oyaizu H."/>
        </authorList>
    </citation>
    <scope>NUCLEOTIDE SEQUENCE [LARGE SCALE GENOMIC DNA]</scope>
    <source>
        <strain evidence="3">ATCC 43989 / DSM 5975 / JCM 20966 / LMG 6465 / NBRC 14845 / NCIMB 13405 / ORS 571</strain>
    </source>
</reference>
<dbReference type="EMBL" id="AP009384">
    <property type="protein sequence ID" value="BAF89064.1"/>
    <property type="molecule type" value="Genomic_DNA"/>
</dbReference>
<protein>
    <recommendedName>
        <fullName evidence="1">Glyoxalase-like domain-containing protein</fullName>
    </recommendedName>
</protein>
<feature type="domain" description="Glyoxalase-like" evidence="1">
    <location>
        <begin position="5"/>
        <end position="188"/>
    </location>
</feature>
<name>A8IBG4_AZOC5</name>
<reference evidence="2 3" key="1">
    <citation type="journal article" date="2007" name="Appl. Environ. Microbiol.">
        <title>Rhizobial factors required for stem nodule maturation and maintenance in Sesbania rostrata-Azorhizobium caulinodans ORS571 symbiosis.</title>
        <authorList>
            <person name="Suzuki S."/>
            <person name="Aono T."/>
            <person name="Lee KB."/>
            <person name="Suzuki T."/>
            <person name="Liu CT."/>
            <person name="Miwa H."/>
            <person name="Wakao S."/>
            <person name="Iki T."/>
            <person name="Oyaizu H."/>
        </authorList>
    </citation>
    <scope>NUCLEOTIDE SEQUENCE [LARGE SCALE GENOMIC DNA]</scope>
    <source>
        <strain evidence="3">ATCC 43989 / DSM 5975 / JCM 20966 / LMG 6465 / NBRC 14845 / NCIMB 13405 / ORS 571</strain>
    </source>
</reference>
<dbReference type="PANTHER" id="PTHR40265:SF1">
    <property type="entry name" value="GLYOXALASE-LIKE DOMAIN-CONTAINING PROTEIN"/>
    <property type="match status" value="1"/>
</dbReference>